<evidence type="ECO:0000313" key="1">
    <source>
        <dbReference type="EMBL" id="GFQ88506.1"/>
    </source>
</evidence>
<dbReference type="Proteomes" id="UP000887116">
    <property type="component" value="Unassembled WGS sequence"/>
</dbReference>
<dbReference type="SUPFAM" id="SSF56672">
    <property type="entry name" value="DNA/RNA polymerases"/>
    <property type="match status" value="1"/>
</dbReference>
<dbReference type="GO" id="GO:0071897">
    <property type="term" value="P:DNA biosynthetic process"/>
    <property type="evidence" value="ECO:0007669"/>
    <property type="project" value="UniProtKB-ARBA"/>
</dbReference>
<protein>
    <submittedName>
        <fullName evidence="1">Integrase catalytic domain-containing protein</fullName>
    </submittedName>
</protein>
<organism evidence="1 2">
    <name type="scientific">Trichonephila clavata</name>
    <name type="common">Joro spider</name>
    <name type="synonym">Nephila clavata</name>
    <dbReference type="NCBI Taxonomy" id="2740835"/>
    <lineage>
        <taxon>Eukaryota</taxon>
        <taxon>Metazoa</taxon>
        <taxon>Ecdysozoa</taxon>
        <taxon>Arthropoda</taxon>
        <taxon>Chelicerata</taxon>
        <taxon>Arachnida</taxon>
        <taxon>Araneae</taxon>
        <taxon>Araneomorphae</taxon>
        <taxon>Entelegynae</taxon>
        <taxon>Araneoidea</taxon>
        <taxon>Nephilidae</taxon>
        <taxon>Trichonephila</taxon>
    </lineage>
</organism>
<sequence length="184" mass="20589">MDDEIQKIEVSASKTTHFTKRDVLSQIARTYDQLGFLGPVIAKAKIFMQQLWLLKLTRNKILPSELSQQWDAFIDTLQYLEAISVPRCVLLTSVKSIIVQVFADASSNVYGAVVYIQTVSKTGETRSQLLCSNSRVALLKRMTIPRLELAACRLLVKLTNKVLAALRESVDSVKLWTDSSIALS</sequence>
<dbReference type="AlphaFoldDB" id="A0A8X6KY34"/>
<gene>
    <name evidence="1" type="primary">AVEN_270133_1</name>
    <name evidence="1" type="ORF">TNCT_574241</name>
</gene>
<dbReference type="InterPro" id="IPR043502">
    <property type="entry name" value="DNA/RNA_pol_sf"/>
</dbReference>
<evidence type="ECO:0000313" key="2">
    <source>
        <dbReference type="Proteomes" id="UP000887116"/>
    </source>
</evidence>
<dbReference type="OrthoDB" id="6433144at2759"/>
<keyword evidence="2" id="KW-1185">Reference proteome</keyword>
<dbReference type="PANTHER" id="PTHR47331">
    <property type="entry name" value="PHD-TYPE DOMAIN-CONTAINING PROTEIN"/>
    <property type="match status" value="1"/>
</dbReference>
<dbReference type="PANTHER" id="PTHR47331:SF8">
    <property type="match status" value="1"/>
</dbReference>
<dbReference type="InterPro" id="IPR008042">
    <property type="entry name" value="Retrotrans_Pao"/>
</dbReference>
<comment type="caution">
    <text evidence="1">The sequence shown here is derived from an EMBL/GenBank/DDBJ whole genome shotgun (WGS) entry which is preliminary data.</text>
</comment>
<proteinExistence type="predicted"/>
<dbReference type="EMBL" id="BMAO01003523">
    <property type="protein sequence ID" value="GFQ88506.1"/>
    <property type="molecule type" value="Genomic_DNA"/>
</dbReference>
<reference evidence="1" key="1">
    <citation type="submission" date="2020-07" db="EMBL/GenBank/DDBJ databases">
        <title>Multicomponent nature underlies the extraordinary mechanical properties of spider dragline silk.</title>
        <authorList>
            <person name="Kono N."/>
            <person name="Nakamura H."/>
            <person name="Mori M."/>
            <person name="Yoshida Y."/>
            <person name="Ohtoshi R."/>
            <person name="Malay A.D."/>
            <person name="Moran D.A.P."/>
            <person name="Tomita M."/>
            <person name="Numata K."/>
            <person name="Arakawa K."/>
        </authorList>
    </citation>
    <scope>NUCLEOTIDE SEQUENCE</scope>
</reference>
<name>A0A8X6KY34_TRICU</name>
<dbReference type="Pfam" id="PF05380">
    <property type="entry name" value="Peptidase_A17"/>
    <property type="match status" value="1"/>
</dbReference>
<accession>A0A8X6KY34</accession>